<accession>A0ABU7XMJ6</accession>
<protein>
    <recommendedName>
        <fullName evidence="3">DUF6443 domain-containing protein</fullName>
    </recommendedName>
</protein>
<dbReference type="SUPFAM" id="SSF69304">
    <property type="entry name" value="Tricorn protease N-terminal domain"/>
    <property type="match status" value="1"/>
</dbReference>
<proteinExistence type="predicted"/>
<dbReference type="InterPro" id="IPR045619">
    <property type="entry name" value="DUF6443"/>
</dbReference>
<evidence type="ECO:0000259" key="3">
    <source>
        <dbReference type="Pfam" id="PF20041"/>
    </source>
</evidence>
<sequence length="3548" mass="393406">MFLKKIKSRYIKVIILVFLSGFTIQAQNFEDEFVGPAQIVNGALTTNTAATVAGTTDVNPYTYFSLSIKEDTAPFTTYKFTLTLQVTPILPNGTPDTISQDITLEVENNLASGIGNVIDIKQHILNNTYGANVVVLSNTLDSGSGPVNDAVVPDNIILTVGFNTTRYYELPETAPTGVGSILANNNTEIQINWTEVPQARHYDVEWTWVDNYGDDLTTFITSDLVPFSAKNFQRNSTRIQTSEISYNIPLVYSRGFIIYRVRAVGNFSAVEDPSLSKNKYSAWSANPVGENTTVSNWGAQNSGVHEIDQLQDHEATKNWQFQASYAEDGKKKEVVSYFDGSLRNRQTVTTINTDNNAIVGEVIYDAQGRPAVEVLPAPTSVNELRYHKDFNLNNDTTTPKPYSYSDFDEDTQNVIDMTSDDKKMNESAGASHYYSSANTITSDYKDQIPNALQYPFSQIEYTPDNTGRIRRKSGVGETHQLGSGHEMEYYYGVPEQVELNRLFGYTVGHASHYKKNMVLDPNRQLSISYIDPQGRTIATALAGTTPPNLDALDDEADTDLHTEFTTDLLGKVASDNTDTPEDNNEVGASGAFGPLQDQLSYSAVKTVVFDDTRTFNYNVTDTLPFTYCDISKRYPIIYNLEIDVLNEDAESVLPAAITETIDLGTGATNLTFSMPETLALVERGTFTINKRLRVNKDSVEVYADQYIAKLQTPGDPCYVPKTALAEELDPLIVEGCNLNCADCETNLLAEYATATAYADIQISYNQEAYDALSDEEQVRFRASLEAQWQEALETCRALCTDASNSNGAAPNVISCQTALDQLLDDMSPLGQYGNGFDGTETTLNIFNESNKLLSAKISEDVYNSWKNPWHVNNDPSDASGNPIYTEGHYYNEDGTVSYIKVKETITIDENGEEIASYDPALNEDVPMTAIEDSDNEYWVEPQYLANSSDLTHPDVWQDSWAYSLLYYHPEYDYLQYSNALCELTNTAGNFSSDGFDSYLQSIDTYAKAETAGFLTANPSTTNPDIFNQDPYFLSSQIGSAQDSFETSALANARKDIMIEALKNGGDFDGTGALMMASAYTTVNCNSLVNCPQLTSASAILLEVDGLTVEKQDRFWNTYKANYLGLKQRIQSVFINAYAQKQGTYNGCIGLSEAPVALVANISTYSSSITSVLENYLNGTSPSDGLCSDLFADNYNDKQKRFLPTDMFFNAGADTTDAMADIAEQVDYEYYVNTGICPLARDLVLYLDGYFKDAVLSGHDITAQNRPYSDTGLYLSSTLFQEFGGVFPATSVTTSGNISGQILTLNVNSLTDSDITINLPVAYSWANYGIGAGKFIITSISTITSSYNQTSQLFEYNALAKLDVNGTYEEILITGTTKARITCSINNPVEPGQYLGGGNTYDETGTCNKESYFNKAIVKLLNSLIDTNQINSSDINITGLDAYVNGYLPEFFESDQIIAWSAIGNNTYTLAIDGVDHFLMSLDAPLPTTGTITNVSFDYTYNNEGNTIVGQTVKVTWLTAANQKLSTIGTVQATEETLLNFLCCGDINDYYGEEFINTSTCSLRADLEDTFEDHLISIFNDAFQKYDLINGGGGVSNLVSMSSLNTNSFLNDNNIRVEERMRVTSQVFRDLDGSHINVKRGVASCYLETAGVSKTLSVEIGDHRTPEGKGSVTIQIQGGNTPTSINLDDIAIIENIDLVGERGRSIEITYRNHENQREVKAAILYLSSDGPYGCVSTDPYPCGAGFVICPLFNVSLPGDPHITECLSSNTEDEEIQFEAVMKNLFNEILEYRTVNQVNDSVPFRIDGFPAYVSLKNQFAPLKDRWVSFGATQDFSEDEVYAVILNTTFKYYIQIQFSSSPELGTPNPKNSIQLVVSNPFDWYEMTEFEIAENNILVERTFFSYIDPNTGVEETRMGQLEFYGTNEFDICPFLAYGVNANFTEAATVTTPKFKPVFVLRKMITAPGGAHKYFYKDLEFIPNGFSASIDELINLEVDINFSNYSENPEDYNSAEIILNGKSYKLSNNGLTFNVIDSEQVGYRRPPINRLSWDYQGTWGATFDIFNFSYNLNGEERVYHLNEGSKNAVSTNGKKIKIVDDSIWFTDPIFGTGLRFENNADLSWYDDVPFIYEEGVDLTYKASFKIQDVLPITDGNGYGFITQIDHEDPLNTENLYQLEIYATNGDNVIPENCSEGDKVCVAQPVEPVSCTDKFAAFTAAINGVSDTEQQGMAEEDFCNNQYAYITDDYIYYLTKLGVANADQSIHYITIAEFGATEFGYGYEDPDLNIDGMKGIIDAYAAHVTTMDAAGTSDDIKTWAQFTSDQLYLLTAAGTTCISLPAPLPITTKGYQPPTFPEDPPCVEFAKAIYNSYRDDAYEALLDKEREDFINAYLKNAVENAVENFSMKYHDKEYQYTLYYYDQAGNLSQTVPPEGVNRFTNAELIAQDTNGAALNDRINIHRKNNETDENTTLLPPHDYKTQYAYNSLNQLVWQFTPDGGETRFAYDALGRIVASQNAKQLVNNTFSYTVYDALGRIAEAGELVPNKAIAINQTTGKLIETATGDPIFTDGFSDDNSVILFPKNVSDQQNEVTRTKYNIYISDPSIVFKTLDANSLTTTSRNRVTEVYYFDTVTAPTTSIDFDNAMYYNYDIHGNVKELVHHNRLLAKSSMPYSGLKRVEYEYDLISGNVNKVYYQKDSPDQFIHQYTYDADNRITAVQTSSDGYIWEQDASYDYYAHGPLARTELGDKKVQGQDYAYTIQGWLKGVNADVLNPTNDLGKDGDTDSNIAKDAYGYALTYNDADYEPVGTITAFVNSDTNGVNNIKNLYNGNIKQMVTDVMDTNETALGIQVNHYEYDQLNRIKSMQGYHTAATVGNENYYGDYKYDNNGNLKTLNRKAHTGQSMDQLGYDYAETKTNPLTGEETKNNQLTRLEDQVGDLGLNDLGTPHNYEYDTIGQLISDLDDEGNGITNINWRVDGKVASIIKTGGTEIHFRYDGLGNRIAKTVLPENETTVYTRDAQGNVLAVYETNEVNITNITANKTITLKEHHIYGSSRLGIEQKNISIPEDGDTLIIQENLVLTTDNITTTEFLQAANKIDVAGGVNTYVITDTGNVTMRAGQVILKPGFSTVSGANFLAEAQNIDATLPENTFARKVGDKRFELSNHLGNVLSVVSDRKLVDDPLNFTNFTADVLTYNDYYPFGMILPNRNHQGDGDYRYGFQGQEMDNEVKGSPGSSLNYKFRMHDPRVGRFLSLDPLAFHFPHNSPYVFSENRVIDATELEGREIWKKKWWTDYGTALLDNVESTVDFASDIITTYAKASPIDQVTGGYLLDTKTVKAIKDNPGGSLKAMAIGLTEVSQSLQPAGQIKDFLDEDGGRKQGNATFAALDYAIGAKGTGLLKSIKRITPPKLPLADLAPPISVVDDVARQTATQTVTQTATKTMTKAELLVRGSIQNALQKAKGIYRFTMTDGSVYIGQAAGVNGFAQRTKRSLVELVEGTSKRGPKAPGRTLDKVEFFEFDSSIDFSINAMERRFIQEADGIENLLNIINAPGTN</sequence>
<feature type="chain" id="PRO_5047260154" description="DUF6443 domain-containing protein" evidence="2">
    <location>
        <begin position="27"/>
        <end position="3548"/>
    </location>
</feature>
<dbReference type="Pfam" id="PF20041">
    <property type="entry name" value="DUF6443"/>
    <property type="match status" value="1"/>
</dbReference>
<reference evidence="4 5" key="1">
    <citation type="submission" date="2022-09" db="EMBL/GenBank/DDBJ databases">
        <title>Genome sequencing of Flavivirga sp. MEBiC05379.</title>
        <authorList>
            <person name="Oh H.-M."/>
            <person name="Kwon K.K."/>
            <person name="Park M.J."/>
            <person name="Yang S.-H."/>
        </authorList>
    </citation>
    <scope>NUCLEOTIDE SEQUENCE [LARGE SCALE GENOMIC DNA]</scope>
    <source>
        <strain evidence="4 5">MEBiC05379</strain>
    </source>
</reference>
<dbReference type="PANTHER" id="PTHR32305:SF15">
    <property type="entry name" value="PROTEIN RHSA-RELATED"/>
    <property type="match status" value="1"/>
</dbReference>
<feature type="region of interest" description="Disordered" evidence="1">
    <location>
        <begin position="572"/>
        <end position="591"/>
    </location>
</feature>
<evidence type="ECO:0000256" key="2">
    <source>
        <dbReference type="SAM" id="SignalP"/>
    </source>
</evidence>
<dbReference type="RefSeq" id="WP_303308748.1">
    <property type="nucleotide sequence ID" value="NZ_JAODOP010000001.1"/>
</dbReference>
<dbReference type="EMBL" id="JAODOP010000001">
    <property type="protein sequence ID" value="MEF3831744.1"/>
    <property type="molecule type" value="Genomic_DNA"/>
</dbReference>
<feature type="domain" description="DUF6443" evidence="3">
    <location>
        <begin position="322"/>
        <end position="411"/>
    </location>
</feature>
<dbReference type="InterPro" id="IPR050708">
    <property type="entry name" value="T6SS_VgrG/RHS"/>
</dbReference>
<gene>
    <name evidence="4" type="ORF">N1F79_01255</name>
</gene>
<name>A0ABU7XMJ6_9FLAO</name>
<evidence type="ECO:0000313" key="5">
    <source>
        <dbReference type="Proteomes" id="UP001337305"/>
    </source>
</evidence>
<evidence type="ECO:0000313" key="4">
    <source>
        <dbReference type="EMBL" id="MEF3831744.1"/>
    </source>
</evidence>
<dbReference type="Proteomes" id="UP001337305">
    <property type="component" value="Unassembled WGS sequence"/>
</dbReference>
<evidence type="ECO:0000256" key="1">
    <source>
        <dbReference type="SAM" id="MobiDB-lite"/>
    </source>
</evidence>
<dbReference type="Gene3D" id="2.180.10.10">
    <property type="entry name" value="RHS repeat-associated core"/>
    <property type="match status" value="2"/>
</dbReference>
<dbReference type="PANTHER" id="PTHR32305">
    <property type="match status" value="1"/>
</dbReference>
<keyword evidence="2" id="KW-0732">Signal</keyword>
<keyword evidence="5" id="KW-1185">Reference proteome</keyword>
<feature type="signal peptide" evidence="2">
    <location>
        <begin position="1"/>
        <end position="26"/>
    </location>
</feature>
<comment type="caution">
    <text evidence="4">The sequence shown here is derived from an EMBL/GenBank/DDBJ whole genome shotgun (WGS) entry which is preliminary data.</text>
</comment>
<organism evidence="4 5">
    <name type="scientific">Flavivirga spongiicola</name>
    <dbReference type="NCBI Taxonomy" id="421621"/>
    <lineage>
        <taxon>Bacteria</taxon>
        <taxon>Pseudomonadati</taxon>
        <taxon>Bacteroidota</taxon>
        <taxon>Flavobacteriia</taxon>
        <taxon>Flavobacteriales</taxon>
        <taxon>Flavobacteriaceae</taxon>
        <taxon>Flavivirga</taxon>
    </lineage>
</organism>